<dbReference type="Proteomes" id="UP000219259">
    <property type="component" value="Unassembled WGS sequence"/>
</dbReference>
<dbReference type="InterPro" id="IPR026408">
    <property type="entry name" value="GG_sam_targ_CFB"/>
</dbReference>
<dbReference type="EMBL" id="NSLJ01000017">
    <property type="protein sequence ID" value="PDP43601.1"/>
    <property type="molecule type" value="Genomic_DNA"/>
</dbReference>
<organism evidence="2 3">
    <name type="scientific">Tannerella forsythia</name>
    <name type="common">Bacteroides forsythus</name>
    <dbReference type="NCBI Taxonomy" id="28112"/>
    <lineage>
        <taxon>Bacteria</taxon>
        <taxon>Pseudomonadati</taxon>
        <taxon>Bacteroidota</taxon>
        <taxon>Bacteroidia</taxon>
        <taxon>Bacteroidales</taxon>
        <taxon>Tannerellaceae</taxon>
        <taxon>Tannerella</taxon>
    </lineage>
</organism>
<reference evidence="2 3" key="1">
    <citation type="submission" date="2016-09" db="EMBL/GenBank/DDBJ databases">
        <authorList>
            <person name="Capua I."/>
            <person name="De Benedictis P."/>
            <person name="Joannis T."/>
            <person name="Lombin L.H."/>
            <person name="Cattoli G."/>
        </authorList>
    </citation>
    <scope>NUCLEOTIDE SEQUENCE [LARGE SCALE GENOMIC DNA]</scope>
    <source>
        <strain evidence="2 3">UB20</strain>
    </source>
</reference>
<evidence type="ECO:0000313" key="2">
    <source>
        <dbReference type="EMBL" id="SCQ17570.1"/>
    </source>
</evidence>
<dbReference type="EMBL" id="FMMM01000001">
    <property type="protein sequence ID" value="SCQ17570.1"/>
    <property type="molecule type" value="Genomic_DNA"/>
</dbReference>
<dbReference type="AlphaFoldDB" id="A0A1D3UBT8"/>
<dbReference type="NCBIfam" id="TIGR04149">
    <property type="entry name" value="GG_sam_targ_CFB"/>
    <property type="match status" value="1"/>
</dbReference>
<evidence type="ECO:0000313" key="3">
    <source>
        <dbReference type="Proteomes" id="UP000182057"/>
    </source>
</evidence>
<evidence type="ECO:0000313" key="1">
    <source>
        <dbReference type="EMBL" id="PDP43601.1"/>
    </source>
</evidence>
<dbReference type="Proteomes" id="UP000182057">
    <property type="component" value="Unassembled WGS sequence"/>
</dbReference>
<accession>A0A1D3UBT8</accession>
<protein>
    <submittedName>
        <fullName evidence="1">RSAM-modified peptide</fullName>
    </submittedName>
</protein>
<proteinExistence type="predicted"/>
<gene>
    <name evidence="1" type="ORF">CLI86_07905</name>
    <name evidence="2" type="ORF">TFUB20_00059</name>
</gene>
<dbReference type="RefSeq" id="WP_074449233.1">
    <property type="nucleotide sequence ID" value="NZ_CALHNL010000096.1"/>
</dbReference>
<reference evidence="1 4" key="2">
    <citation type="submission" date="2017-09" db="EMBL/GenBank/DDBJ databases">
        <title>Phase variable restriction modification systems are present in the genome sequences of periodontal pathogens Prevotella intermedia, Tannerella forsythia and Porphyromonas gingivalis.</title>
        <authorList>
            <person name="Haigh R.D."/>
            <person name="Crawford L."/>
            <person name="Ralph J."/>
            <person name="Wanford J."/>
            <person name="Vartoukian S.R."/>
            <person name="Hijazib K."/>
            <person name="Wade W."/>
            <person name="Oggioni M.R."/>
        </authorList>
    </citation>
    <scope>NUCLEOTIDE SEQUENCE [LARGE SCALE GENOMIC DNA]</scope>
    <source>
        <strain evidence="1 4">WW11663</strain>
    </source>
</reference>
<name>A0A1D3UBT8_TANFO</name>
<dbReference type="GeneID" id="34760168"/>
<evidence type="ECO:0000313" key="4">
    <source>
        <dbReference type="Proteomes" id="UP000219259"/>
    </source>
</evidence>
<sequence>MKPRKKILLKRVEDLKPLKGGARASGGCWCTCHCMEAGIMGFQAGMMATVSSGYGSNPVCSTILSSIWNV</sequence>